<accession>A0A812TYN6</accession>
<sequence>VAALRRLQRTAQGTGAISQTAGVSAATVWSRSSLGTGEGSFLSSVLTLPLRRRFLQTVLWPLLNRTACPPSTTPGPRLTVHLRGGDTIPALSP</sequence>
<evidence type="ECO:0000313" key="2">
    <source>
        <dbReference type="EMBL" id="CAE7557054.1"/>
    </source>
</evidence>
<feature type="non-terminal residue" evidence="2">
    <location>
        <position position="1"/>
    </location>
</feature>
<feature type="non-terminal residue" evidence="2">
    <location>
        <position position="93"/>
    </location>
</feature>
<dbReference type="AlphaFoldDB" id="A0A812TYN6"/>
<feature type="region of interest" description="Disordered" evidence="1">
    <location>
        <begin position="71"/>
        <end position="93"/>
    </location>
</feature>
<proteinExistence type="predicted"/>
<evidence type="ECO:0000313" key="3">
    <source>
        <dbReference type="Proteomes" id="UP000601435"/>
    </source>
</evidence>
<gene>
    <name evidence="2" type="primary">HPSE</name>
    <name evidence="2" type="ORF">SNEC2469_LOCUS16079</name>
</gene>
<organism evidence="2 3">
    <name type="scientific">Symbiodinium necroappetens</name>
    <dbReference type="NCBI Taxonomy" id="1628268"/>
    <lineage>
        <taxon>Eukaryota</taxon>
        <taxon>Sar</taxon>
        <taxon>Alveolata</taxon>
        <taxon>Dinophyceae</taxon>
        <taxon>Suessiales</taxon>
        <taxon>Symbiodiniaceae</taxon>
        <taxon>Symbiodinium</taxon>
    </lineage>
</organism>
<comment type="caution">
    <text evidence="2">The sequence shown here is derived from an EMBL/GenBank/DDBJ whole genome shotgun (WGS) entry which is preliminary data.</text>
</comment>
<dbReference type="EMBL" id="CAJNJA010026261">
    <property type="protein sequence ID" value="CAE7557054.1"/>
    <property type="molecule type" value="Genomic_DNA"/>
</dbReference>
<reference evidence="2" key="1">
    <citation type="submission" date="2021-02" db="EMBL/GenBank/DDBJ databases">
        <authorList>
            <person name="Dougan E. K."/>
            <person name="Rhodes N."/>
            <person name="Thang M."/>
            <person name="Chan C."/>
        </authorList>
    </citation>
    <scope>NUCLEOTIDE SEQUENCE</scope>
</reference>
<keyword evidence="3" id="KW-1185">Reference proteome</keyword>
<dbReference type="Proteomes" id="UP000601435">
    <property type="component" value="Unassembled WGS sequence"/>
</dbReference>
<dbReference type="OrthoDB" id="438422at2759"/>
<name>A0A812TYN6_9DINO</name>
<protein>
    <submittedName>
        <fullName evidence="2">HPSE protein</fullName>
    </submittedName>
</protein>
<evidence type="ECO:0000256" key="1">
    <source>
        <dbReference type="SAM" id="MobiDB-lite"/>
    </source>
</evidence>